<sequence length="208" mass="24033">MIFDFHHHHKTPDYKGVYNKSINEEFFPEFFSIGLHPQDINEDWESEIEKVHIAAKAPNCLSIGECGLDSFVNASIEEQIKVFKSQIVIAEDLQKPLTIHCVRRYNEVIMACKGIRIPKIIHGFNKRETIATQLLQNGFYLSFGASLLNNLSLQKIFQQIPKESFVLETDAADISIEKLYEKAAMIRDISIVELENIVDYNLKTIFRW</sequence>
<dbReference type="GO" id="GO:0046872">
    <property type="term" value="F:metal ion binding"/>
    <property type="evidence" value="ECO:0007669"/>
    <property type="project" value="UniProtKB-KW"/>
</dbReference>
<feature type="binding site" evidence="1">
    <location>
        <position position="170"/>
    </location>
    <ligand>
        <name>a divalent metal cation</name>
        <dbReference type="ChEBI" id="CHEBI:60240"/>
        <label>1</label>
    </ligand>
</feature>
<reference evidence="2 3" key="1">
    <citation type="submission" date="2016-06" db="EMBL/GenBank/DDBJ databases">
        <title>Revisiting the taxonomy of the Elizabethkingia Genus based on Whole-Genome Sequencing, Optical Mapping, and MALDI-TOF.</title>
        <authorList>
            <person name="Nicholson A.C."/>
        </authorList>
    </citation>
    <scope>NUCLEOTIDE SEQUENCE [LARGE SCALE GENOMIC DNA]</scope>
    <source>
        <strain evidence="2 3">G4070</strain>
    </source>
</reference>
<dbReference type="RefSeq" id="WP_078772227.1">
    <property type="nucleotide sequence ID" value="NZ_CBCSBR010000001.1"/>
</dbReference>
<dbReference type="Gene3D" id="3.20.20.140">
    <property type="entry name" value="Metal-dependent hydrolases"/>
    <property type="match status" value="1"/>
</dbReference>
<accession>A0A1T3MGH4</accession>
<gene>
    <name evidence="2" type="ORF">BAZ10_05830</name>
</gene>
<dbReference type="GO" id="GO:0016788">
    <property type="term" value="F:hydrolase activity, acting on ester bonds"/>
    <property type="evidence" value="ECO:0007669"/>
    <property type="project" value="InterPro"/>
</dbReference>
<feature type="binding site" evidence="1">
    <location>
        <position position="100"/>
    </location>
    <ligand>
        <name>a divalent metal cation</name>
        <dbReference type="ChEBI" id="CHEBI:60240"/>
        <label>2</label>
    </ligand>
</feature>
<feature type="binding site" evidence="1">
    <location>
        <position position="65"/>
    </location>
    <ligand>
        <name>a divalent metal cation</name>
        <dbReference type="ChEBI" id="CHEBI:60240"/>
        <label>1</label>
    </ligand>
</feature>
<evidence type="ECO:0000256" key="1">
    <source>
        <dbReference type="PIRSR" id="PIRSR005902-1"/>
    </source>
</evidence>
<evidence type="ECO:0000313" key="2">
    <source>
        <dbReference type="EMBL" id="OPC63596.1"/>
    </source>
</evidence>
<dbReference type="InterPro" id="IPR001130">
    <property type="entry name" value="TatD-like"/>
</dbReference>
<comment type="caution">
    <text evidence="2">The sequence shown here is derived from an EMBL/GenBank/DDBJ whole genome shotgun (WGS) entry which is preliminary data.</text>
</comment>
<feature type="binding site" evidence="1">
    <location>
        <position position="122"/>
    </location>
    <ligand>
        <name>a divalent metal cation</name>
        <dbReference type="ChEBI" id="CHEBI:60240"/>
        <label>2</label>
    </ligand>
</feature>
<dbReference type="PIRSF" id="PIRSF005902">
    <property type="entry name" value="DNase_TatD"/>
    <property type="match status" value="1"/>
</dbReference>
<keyword evidence="1" id="KW-0479">Metal-binding</keyword>
<organism evidence="2 3">
    <name type="scientific">Elizabethkingia occulta</name>
    <dbReference type="NCBI Taxonomy" id="1867263"/>
    <lineage>
        <taxon>Bacteria</taxon>
        <taxon>Pseudomonadati</taxon>
        <taxon>Bacteroidota</taxon>
        <taxon>Flavobacteriia</taxon>
        <taxon>Flavobacteriales</taxon>
        <taxon>Weeksellaceae</taxon>
        <taxon>Elizabethkingia</taxon>
    </lineage>
</organism>
<name>A0A1T3MGH4_9FLAO</name>
<dbReference type="AlphaFoldDB" id="A0A1T3MGH4"/>
<dbReference type="Pfam" id="PF01026">
    <property type="entry name" value="TatD_DNase"/>
    <property type="match status" value="1"/>
</dbReference>
<dbReference type="SUPFAM" id="SSF51556">
    <property type="entry name" value="Metallo-dependent hydrolases"/>
    <property type="match status" value="1"/>
</dbReference>
<protein>
    <submittedName>
        <fullName evidence="2">Deoxyribonuclease</fullName>
    </submittedName>
</protein>
<dbReference type="PANTHER" id="PTHR46124:SF3">
    <property type="entry name" value="HYDROLASE"/>
    <property type="match status" value="1"/>
</dbReference>
<dbReference type="PANTHER" id="PTHR46124">
    <property type="entry name" value="D-AMINOACYL-TRNA DEACYLASE"/>
    <property type="match status" value="1"/>
</dbReference>
<evidence type="ECO:0000313" key="3">
    <source>
        <dbReference type="Proteomes" id="UP000190813"/>
    </source>
</evidence>
<dbReference type="InterPro" id="IPR032466">
    <property type="entry name" value="Metal_Hydrolase"/>
</dbReference>
<proteinExistence type="predicted"/>
<dbReference type="EMBL" id="MAHX01000016">
    <property type="protein sequence ID" value="OPC63596.1"/>
    <property type="molecule type" value="Genomic_DNA"/>
</dbReference>
<dbReference type="Proteomes" id="UP000190813">
    <property type="component" value="Unassembled WGS sequence"/>
</dbReference>
<dbReference type="GO" id="GO:0005829">
    <property type="term" value="C:cytosol"/>
    <property type="evidence" value="ECO:0007669"/>
    <property type="project" value="TreeGrafter"/>
</dbReference>
<keyword evidence="3" id="KW-1185">Reference proteome</keyword>